<keyword evidence="2" id="KW-0479">Metal-binding</keyword>
<evidence type="ECO:0000256" key="2">
    <source>
        <dbReference type="ARBA" id="ARBA00022723"/>
    </source>
</evidence>
<proteinExistence type="predicted"/>
<dbReference type="PIRSF" id="PIRSF039012">
    <property type="entry name" value="ASP"/>
    <property type="match status" value="1"/>
</dbReference>
<evidence type="ECO:0000259" key="5">
    <source>
        <dbReference type="Pfam" id="PF24827"/>
    </source>
</evidence>
<accession>A0ABQ0A0T0</accession>
<dbReference type="Gene3D" id="3.40.630.10">
    <property type="entry name" value="Zn peptidases"/>
    <property type="match status" value="1"/>
</dbReference>
<dbReference type="InterPro" id="IPR055438">
    <property type="entry name" value="AstE_AspA_cat"/>
</dbReference>
<protein>
    <submittedName>
        <fullName evidence="6">M14 family metallopeptidase</fullName>
    </submittedName>
</protein>
<dbReference type="CDD" id="cd06251">
    <property type="entry name" value="M14_ASTE_ASPA-like"/>
    <property type="match status" value="1"/>
</dbReference>
<dbReference type="PANTHER" id="PTHR37326">
    <property type="entry name" value="BLL3975 PROTEIN"/>
    <property type="match status" value="1"/>
</dbReference>
<evidence type="ECO:0000256" key="1">
    <source>
        <dbReference type="ARBA" id="ARBA00001947"/>
    </source>
</evidence>
<dbReference type="RefSeq" id="WP_353295139.1">
    <property type="nucleotide sequence ID" value="NZ_BAABWH010000005.1"/>
</dbReference>
<comment type="cofactor">
    <cofactor evidence="1">
        <name>Zn(2+)</name>
        <dbReference type="ChEBI" id="CHEBI:29105"/>
    </cofactor>
</comment>
<keyword evidence="7" id="KW-1185">Reference proteome</keyword>
<evidence type="ECO:0000313" key="6">
    <source>
        <dbReference type="EMBL" id="GAA6145998.1"/>
    </source>
</evidence>
<sequence length="340" mass="36836">MPIQSMLEIGGQSIAPGSRVKLELPVAQLATGTPVAMPIQVIRSRKPGPVVFVSAAIHGDELNGVEIIRRLIAKAPKITAGSLIMVPMVNVFGVHSQSRYTPDRRDLNRTFPGSEKGSLAGRLAHIFMTEIVDQCDYGIDLHTGAIHRSNLPQIRANLKDPETRQLAEAFGVPVILNSELRDGSLRQIAADQGTRILLYEAGEALRFDELSIRAGVKGVQNVLAALGMMRKRSRKATPEPFAANKSHWLRAPVSGIVRDLKRLGDWVEAGEALAEIGDPYGEVTATLYATRSGVIIGQQNIPLVQEGDAMVHVAMFDEEDMGVADSIELMQDTLLDSPVS</sequence>
<dbReference type="SUPFAM" id="SSF53187">
    <property type="entry name" value="Zn-dependent exopeptidases"/>
    <property type="match status" value="1"/>
</dbReference>
<dbReference type="InterPro" id="IPR053138">
    <property type="entry name" value="N-alpha-Ac-DABA_deacetylase"/>
</dbReference>
<dbReference type="PANTHER" id="PTHR37326:SF2">
    <property type="entry name" value="SUCCINYLGLUTAMATE DESUCCINYLASE_ASPARTOACYLASE FAMILY PROTEIN"/>
    <property type="match status" value="1"/>
</dbReference>
<evidence type="ECO:0000256" key="4">
    <source>
        <dbReference type="ARBA" id="ARBA00022833"/>
    </source>
</evidence>
<dbReference type="Pfam" id="PF24827">
    <property type="entry name" value="AstE_AspA_cat"/>
    <property type="match status" value="1"/>
</dbReference>
<dbReference type="Proteomes" id="UP001481413">
    <property type="component" value="Unassembled WGS sequence"/>
</dbReference>
<name>A0ABQ0A0T0_9GAMM</name>
<reference evidence="6 7" key="1">
    <citation type="submission" date="2024-04" db="EMBL/GenBank/DDBJ databases">
        <title>Draft genome sequence of Thalassolituus maritimus NBRC 116585.</title>
        <authorList>
            <person name="Miyakawa T."/>
            <person name="Kusuya Y."/>
            <person name="Miura T."/>
        </authorList>
    </citation>
    <scope>NUCLEOTIDE SEQUENCE [LARGE SCALE GENOMIC DNA]</scope>
    <source>
        <strain evidence="6 7">5NW40-0001</strain>
    </source>
</reference>
<keyword evidence="3" id="KW-0378">Hydrolase</keyword>
<dbReference type="InterPro" id="IPR043795">
    <property type="entry name" value="N-alpha-Ac-DABA-like"/>
</dbReference>
<feature type="domain" description="Succinylglutamate desuccinylase/Aspartoacylase catalytic" evidence="5">
    <location>
        <begin position="47"/>
        <end position="225"/>
    </location>
</feature>
<evidence type="ECO:0000313" key="7">
    <source>
        <dbReference type="Proteomes" id="UP001481413"/>
    </source>
</evidence>
<evidence type="ECO:0000256" key="3">
    <source>
        <dbReference type="ARBA" id="ARBA00022801"/>
    </source>
</evidence>
<organism evidence="6 7">
    <name type="scientific">Thalassolituus maritimus</name>
    <dbReference type="NCBI Taxonomy" id="484498"/>
    <lineage>
        <taxon>Bacteria</taxon>
        <taxon>Pseudomonadati</taxon>
        <taxon>Pseudomonadota</taxon>
        <taxon>Gammaproteobacteria</taxon>
        <taxon>Oceanospirillales</taxon>
        <taxon>Oceanospirillaceae</taxon>
        <taxon>Thalassolituus</taxon>
    </lineage>
</organism>
<keyword evidence="4" id="KW-0862">Zinc</keyword>
<comment type="caution">
    <text evidence="6">The sequence shown here is derived from an EMBL/GenBank/DDBJ whole genome shotgun (WGS) entry which is preliminary data.</text>
</comment>
<gene>
    <name evidence="6" type="ORF">NBRC116585_21160</name>
</gene>
<dbReference type="EMBL" id="BAABWH010000005">
    <property type="protein sequence ID" value="GAA6145998.1"/>
    <property type="molecule type" value="Genomic_DNA"/>
</dbReference>